<gene>
    <name evidence="1" type="ORF">SISSUDRAFT_1038542</name>
</gene>
<accession>A0A165WL70</accession>
<dbReference type="EMBL" id="KV428672">
    <property type="protein sequence ID" value="KZT31290.1"/>
    <property type="molecule type" value="Genomic_DNA"/>
</dbReference>
<proteinExistence type="predicted"/>
<evidence type="ECO:0000313" key="1">
    <source>
        <dbReference type="EMBL" id="KZT31290.1"/>
    </source>
</evidence>
<dbReference type="AlphaFoldDB" id="A0A165WL70"/>
<organism evidence="1 2">
    <name type="scientific">Sistotremastrum suecicum HHB10207 ss-3</name>
    <dbReference type="NCBI Taxonomy" id="1314776"/>
    <lineage>
        <taxon>Eukaryota</taxon>
        <taxon>Fungi</taxon>
        <taxon>Dikarya</taxon>
        <taxon>Basidiomycota</taxon>
        <taxon>Agaricomycotina</taxon>
        <taxon>Agaricomycetes</taxon>
        <taxon>Sistotremastrales</taxon>
        <taxon>Sistotremastraceae</taxon>
        <taxon>Sistotremastrum</taxon>
    </lineage>
</organism>
<name>A0A165WL70_9AGAM</name>
<keyword evidence="2" id="KW-1185">Reference proteome</keyword>
<sequence>MTEGFRAIRLLEKKSNFGPRLDLETLPCIIFEIFVKRNNPTLLQTPNATSVNYTFEFREDAASNLSRFNSQRSTGLPNGEWGLIYIYLTETQIELERHLLNKLKVRSLGVSSVVDLTLAPIRKQRWDRKNLQSDFERMIVFSEIQFPSLGWFRKASASVNVRKDPRTVEVMKRWSYDFRTRFVLVRDLRLRRADALTLSFEKDLNVRLSDAFPIECRLYAPL</sequence>
<protein>
    <submittedName>
        <fullName evidence="1">Uncharacterized protein</fullName>
    </submittedName>
</protein>
<reference evidence="1 2" key="1">
    <citation type="journal article" date="2016" name="Mol. Biol. Evol.">
        <title>Comparative Genomics of Early-Diverging Mushroom-Forming Fungi Provides Insights into the Origins of Lignocellulose Decay Capabilities.</title>
        <authorList>
            <person name="Nagy L.G."/>
            <person name="Riley R."/>
            <person name="Tritt A."/>
            <person name="Adam C."/>
            <person name="Daum C."/>
            <person name="Floudas D."/>
            <person name="Sun H."/>
            <person name="Yadav J.S."/>
            <person name="Pangilinan J."/>
            <person name="Larsson K.H."/>
            <person name="Matsuura K."/>
            <person name="Barry K."/>
            <person name="Labutti K."/>
            <person name="Kuo R."/>
            <person name="Ohm R.A."/>
            <person name="Bhattacharya S.S."/>
            <person name="Shirouzu T."/>
            <person name="Yoshinaga Y."/>
            <person name="Martin F.M."/>
            <person name="Grigoriev I.V."/>
            <person name="Hibbett D.S."/>
        </authorList>
    </citation>
    <scope>NUCLEOTIDE SEQUENCE [LARGE SCALE GENOMIC DNA]</scope>
    <source>
        <strain evidence="1 2">HHB10207 ss-3</strain>
    </source>
</reference>
<dbReference type="Proteomes" id="UP000076798">
    <property type="component" value="Unassembled WGS sequence"/>
</dbReference>
<evidence type="ECO:0000313" key="2">
    <source>
        <dbReference type="Proteomes" id="UP000076798"/>
    </source>
</evidence>